<comment type="caution">
    <text evidence="2">The sequence shown here is derived from an EMBL/GenBank/DDBJ whole genome shotgun (WGS) entry which is preliminary data.</text>
</comment>
<dbReference type="OrthoDB" id="164837at2"/>
<feature type="compositionally biased region" description="Basic residues" evidence="1">
    <location>
        <begin position="206"/>
        <end position="215"/>
    </location>
</feature>
<dbReference type="EMBL" id="BIFS01000001">
    <property type="protein sequence ID" value="GCE17793.1"/>
    <property type="molecule type" value="Genomic_DNA"/>
</dbReference>
<reference evidence="3" key="1">
    <citation type="submission" date="2018-12" db="EMBL/GenBank/DDBJ databases">
        <title>Tengunoibacter tsumagoiensis gen. nov., sp. nov., Dictyobacter kobayashii sp. nov., D. alpinus sp. nov., and D. joshuensis sp. nov. and description of Dictyobacteraceae fam. nov. within the order Ktedonobacterales isolated from Tengu-no-mugimeshi.</title>
        <authorList>
            <person name="Wang C.M."/>
            <person name="Zheng Y."/>
            <person name="Sakai Y."/>
            <person name="Toyoda A."/>
            <person name="Minakuchi Y."/>
            <person name="Abe K."/>
            <person name="Yokota A."/>
            <person name="Yabe S."/>
        </authorList>
    </citation>
    <scope>NUCLEOTIDE SEQUENCE [LARGE SCALE GENOMIC DNA]</scope>
    <source>
        <strain evidence="3">Uno11</strain>
    </source>
</reference>
<feature type="compositionally biased region" description="Low complexity" evidence="1">
    <location>
        <begin position="137"/>
        <end position="171"/>
    </location>
</feature>
<evidence type="ECO:0000313" key="2">
    <source>
        <dbReference type="EMBL" id="GCE17793.1"/>
    </source>
</evidence>
<dbReference type="RefSeq" id="WP_126549417.1">
    <property type="nucleotide sequence ID" value="NZ_BIFS01000001.1"/>
</dbReference>
<dbReference type="Proteomes" id="UP000287188">
    <property type="component" value="Unassembled WGS sequence"/>
</dbReference>
<gene>
    <name evidence="2" type="ORF">KDK_15930</name>
</gene>
<evidence type="ECO:0000313" key="3">
    <source>
        <dbReference type="Proteomes" id="UP000287188"/>
    </source>
</evidence>
<feature type="compositionally biased region" description="Basic and acidic residues" evidence="1">
    <location>
        <begin position="172"/>
        <end position="198"/>
    </location>
</feature>
<organism evidence="2 3">
    <name type="scientific">Dictyobacter kobayashii</name>
    <dbReference type="NCBI Taxonomy" id="2014872"/>
    <lineage>
        <taxon>Bacteria</taxon>
        <taxon>Bacillati</taxon>
        <taxon>Chloroflexota</taxon>
        <taxon>Ktedonobacteria</taxon>
        <taxon>Ktedonobacterales</taxon>
        <taxon>Dictyobacteraceae</taxon>
        <taxon>Dictyobacter</taxon>
    </lineage>
</organism>
<name>A0A402AFE7_9CHLR</name>
<evidence type="ECO:0000256" key="1">
    <source>
        <dbReference type="SAM" id="MobiDB-lite"/>
    </source>
</evidence>
<accession>A0A402AFE7</accession>
<protein>
    <submittedName>
        <fullName evidence="2">Uncharacterized protein</fullName>
    </submittedName>
</protein>
<proteinExistence type="predicted"/>
<feature type="region of interest" description="Disordered" evidence="1">
    <location>
        <begin position="137"/>
        <end position="215"/>
    </location>
</feature>
<sequence>MWPFDNNQQHVYQQYAQAYDTGNFDALDPMQAINHLRQFILGAPPEMQQNIYQQHFEQMPYEQRALLAQQIPPQYGANPNDTWSMSQGLMRMGQEQPHLLQRIFSHPLLLGSAVVLTGLVAKHMLAHHQQYQGGGNQQYYNNGFQQQQPYGYQQPYSNQQGYQDQQYMQQELRQERSREQELRRELRQEEREIERMEGDGYQNPEHHHHHHREEY</sequence>
<dbReference type="AlphaFoldDB" id="A0A402AFE7"/>
<keyword evidence="3" id="KW-1185">Reference proteome</keyword>